<protein>
    <recommendedName>
        <fullName evidence="3">PD-(D/E)XK endonuclease-like domain-containing protein</fullName>
    </recommendedName>
</protein>
<accession>A0A4Z0V4Q7</accession>
<evidence type="ECO:0000313" key="1">
    <source>
        <dbReference type="EMBL" id="TGG39337.1"/>
    </source>
</evidence>
<dbReference type="AlphaFoldDB" id="A0A4Z0V4Q7"/>
<dbReference type="InterPro" id="IPR011604">
    <property type="entry name" value="PDDEXK-like_dom_sf"/>
</dbReference>
<dbReference type="GeneID" id="82148327"/>
<dbReference type="RefSeq" id="WP_135469812.1">
    <property type="nucleotide sequence ID" value="NZ_CASJDB010000045.1"/>
</dbReference>
<proteinExistence type="predicted"/>
<comment type="caution">
    <text evidence="1">The sequence shown here is derived from an EMBL/GenBank/DDBJ whole genome shotgun (WGS) entry which is preliminary data.</text>
</comment>
<evidence type="ECO:0000313" key="2">
    <source>
        <dbReference type="Proteomes" id="UP000297635"/>
    </source>
</evidence>
<reference evidence="1 2" key="1">
    <citation type="submission" date="2019-02" db="EMBL/GenBank/DDBJ databases">
        <title>Isolation and identification of novel species under the genus Muribaculum.</title>
        <authorList>
            <person name="Miyake S."/>
            <person name="Ding Y."/>
            <person name="Low A."/>
            <person name="Soh M."/>
            <person name="Seedorf H."/>
        </authorList>
    </citation>
    <scope>NUCLEOTIDE SEQUENCE [LARGE SCALE GENOMIC DNA]</scope>
    <source>
        <strain evidence="1 2">TLL-A3</strain>
    </source>
</reference>
<gene>
    <name evidence="1" type="ORF">EZ315_00895</name>
</gene>
<evidence type="ECO:0008006" key="3">
    <source>
        <dbReference type="Google" id="ProtNLM"/>
    </source>
</evidence>
<dbReference type="Gene3D" id="3.90.320.10">
    <property type="match status" value="1"/>
</dbReference>
<sequence>MTYNDLNIHPRDAHLSFDPDTHSYHFDGREMTSVTTLVEDCFPKFDKNYWAARKALQEGVDPDMILDRWDREAQHARDLGTMMHDKIEHYYLGEDQGDDTDAYRLFRLFAANNRLHPYRTEWRIYHEDFDLAGTLDFIECTPQGKFNIYDWKRSKKLIDPTGRILTESRYRATGLHPVNHLPDTSYWHYALQVSIYRFILEEKYGISVSKMRLGVFHPSYHTPWIVELPYLHNEVRSILSHKLSHSAIAF</sequence>
<keyword evidence="2" id="KW-1185">Reference proteome</keyword>
<dbReference type="EMBL" id="SJSA01000001">
    <property type="protein sequence ID" value="TGG39337.1"/>
    <property type="molecule type" value="Genomic_DNA"/>
</dbReference>
<name>A0A4Z0V4Q7_9BACT</name>
<organism evidence="1 2">
    <name type="scientific">Duncaniella freteri</name>
    <dbReference type="NCBI Taxonomy" id="2530391"/>
    <lineage>
        <taxon>Bacteria</taxon>
        <taxon>Pseudomonadati</taxon>
        <taxon>Bacteroidota</taxon>
        <taxon>Bacteroidia</taxon>
        <taxon>Bacteroidales</taxon>
        <taxon>Muribaculaceae</taxon>
        <taxon>Duncaniella</taxon>
    </lineage>
</organism>
<dbReference type="Proteomes" id="UP000297635">
    <property type="component" value="Unassembled WGS sequence"/>
</dbReference>